<reference evidence="2 3" key="1">
    <citation type="journal article" date="2016" name="Mol. Biol. Evol.">
        <title>Comparative Genomics of Early-Diverging Mushroom-Forming Fungi Provides Insights into the Origins of Lignocellulose Decay Capabilities.</title>
        <authorList>
            <person name="Nagy L.G."/>
            <person name="Riley R."/>
            <person name="Tritt A."/>
            <person name="Adam C."/>
            <person name="Daum C."/>
            <person name="Floudas D."/>
            <person name="Sun H."/>
            <person name="Yadav J.S."/>
            <person name="Pangilinan J."/>
            <person name="Larsson K.H."/>
            <person name="Matsuura K."/>
            <person name="Barry K."/>
            <person name="Labutti K."/>
            <person name="Kuo R."/>
            <person name="Ohm R.A."/>
            <person name="Bhattacharya S.S."/>
            <person name="Shirouzu T."/>
            <person name="Yoshinaga Y."/>
            <person name="Martin F.M."/>
            <person name="Grigoriev I.V."/>
            <person name="Hibbett D.S."/>
        </authorList>
    </citation>
    <scope>NUCLEOTIDE SEQUENCE [LARGE SCALE GENOMIC DNA]</scope>
    <source>
        <strain evidence="2 3">HHB12733</strain>
    </source>
</reference>
<evidence type="ECO:0000259" key="1">
    <source>
        <dbReference type="Pfam" id="PF12770"/>
    </source>
</evidence>
<dbReference type="InterPro" id="IPR024983">
    <property type="entry name" value="CHAT_dom"/>
</dbReference>
<dbReference type="SUPFAM" id="SSF48452">
    <property type="entry name" value="TPR-like"/>
    <property type="match status" value="1"/>
</dbReference>
<organism evidence="2 3">
    <name type="scientific">Calocera cornea HHB12733</name>
    <dbReference type="NCBI Taxonomy" id="1353952"/>
    <lineage>
        <taxon>Eukaryota</taxon>
        <taxon>Fungi</taxon>
        <taxon>Dikarya</taxon>
        <taxon>Basidiomycota</taxon>
        <taxon>Agaricomycotina</taxon>
        <taxon>Dacrymycetes</taxon>
        <taxon>Dacrymycetales</taxon>
        <taxon>Dacrymycetaceae</taxon>
        <taxon>Calocera</taxon>
    </lineage>
</organism>
<evidence type="ECO:0000313" key="2">
    <source>
        <dbReference type="EMBL" id="KZT59456.1"/>
    </source>
</evidence>
<dbReference type="EMBL" id="KV423940">
    <property type="protein sequence ID" value="KZT59456.1"/>
    <property type="molecule type" value="Genomic_DNA"/>
</dbReference>
<feature type="domain" description="CHAT" evidence="1">
    <location>
        <begin position="296"/>
        <end position="572"/>
    </location>
</feature>
<evidence type="ECO:0000313" key="3">
    <source>
        <dbReference type="Proteomes" id="UP000076842"/>
    </source>
</evidence>
<dbReference type="STRING" id="1353952.A0A165HLW5"/>
<name>A0A165HLW5_9BASI</name>
<dbReference type="InterPro" id="IPR011990">
    <property type="entry name" value="TPR-like_helical_dom_sf"/>
</dbReference>
<dbReference type="Proteomes" id="UP000076842">
    <property type="component" value="Unassembled WGS sequence"/>
</dbReference>
<gene>
    <name evidence="2" type="ORF">CALCODRAFT_481528</name>
</gene>
<dbReference type="Pfam" id="PF12770">
    <property type="entry name" value="CHAT"/>
    <property type="match status" value="1"/>
</dbReference>
<dbReference type="AlphaFoldDB" id="A0A165HLW5"/>
<dbReference type="Gene3D" id="1.25.40.10">
    <property type="entry name" value="Tetratricopeptide repeat domain"/>
    <property type="match status" value="1"/>
</dbReference>
<protein>
    <recommendedName>
        <fullName evidence="1">CHAT domain-containing protein</fullName>
    </recommendedName>
</protein>
<accession>A0A165HLW5</accession>
<dbReference type="InParanoid" id="A0A165HLW5"/>
<dbReference type="OrthoDB" id="9991317at2759"/>
<sequence>MVTPGHAMRAYHAAQLGDLYVKRYERLANEEDLERALESYKSGGCDPASVVKHRFRVGRAYAILAHRSGRLEEAMTAYTNGIDLLPRLAWLGMDHKSIFSQLLSEAPTLACDAAACACTLGRYEQAIVLLEQGRAVFWQQQASLSTQNQELLQEHPQLAAELQQTGRALEIDTQAGNAPQDGIVPRRRLAQRWNSLVEQIRRLDGFSNFLQPMTYEELREPLEHGGTPIFLIASDYGCSALIMTKNNPVRYVPLTGTSRERLKSIAIVMHKGVVVPKDSLGTQNLERLVRTVINELWRDVGSPIWNVLSTLGLGPLPLVWWIPTGVLGLLPIHAACPANPDEPGLPDLITSSYLVLLHSLVRTFRKLQQQGSNPPRRVLMVAQPKVDSFVELPSVKEELKVLRQILPEDKLIVLEGEDASVENVTNALGTERWIHFACHGHQDQVAPLESCLVLADGKLRLSTLISHGAHDPNSFAFLLACHTARGCPALPDEMLHIAAALEFAGFGSVVGSAWAIADRDAPLMTSRVYRYLTSEGGALDPSKSAEALRVAVTALRRAGVPAHRWAPFLHFGR</sequence>
<proteinExistence type="predicted"/>
<keyword evidence="3" id="KW-1185">Reference proteome</keyword>